<dbReference type="OrthoDB" id="3390729at2"/>
<organism evidence="1 2">
    <name type="scientific">Micromonospora endophytica</name>
    <dbReference type="NCBI Taxonomy" id="515350"/>
    <lineage>
        <taxon>Bacteria</taxon>
        <taxon>Bacillati</taxon>
        <taxon>Actinomycetota</taxon>
        <taxon>Actinomycetes</taxon>
        <taxon>Micromonosporales</taxon>
        <taxon>Micromonosporaceae</taxon>
        <taxon>Micromonospora</taxon>
    </lineage>
</organism>
<reference evidence="1 2" key="1">
    <citation type="submission" date="2018-01" db="EMBL/GenBank/DDBJ databases">
        <title>Draft genome sequence of Jishengella endophytica.</title>
        <authorList>
            <person name="Sahin N."/>
            <person name="Ay H."/>
            <person name="Saygin H."/>
        </authorList>
    </citation>
    <scope>NUCLEOTIDE SEQUENCE [LARGE SCALE GENOMIC DNA]</scope>
    <source>
        <strain evidence="1 2">DSM 45430</strain>
    </source>
</reference>
<dbReference type="EMBL" id="POTX01000001">
    <property type="protein sequence ID" value="PZG01150.1"/>
    <property type="molecule type" value="Genomic_DNA"/>
</dbReference>
<keyword evidence="2" id="KW-1185">Reference proteome</keyword>
<accession>A0A2W2DK16</accession>
<name>A0A2W2DK16_9ACTN</name>
<dbReference type="AlphaFoldDB" id="A0A2W2DK16"/>
<dbReference type="Proteomes" id="UP000248627">
    <property type="component" value="Unassembled WGS sequence"/>
</dbReference>
<sequence length="150" mass="16105">MESEETTEVKEQPLGDLIRALAKADWDAVDTLVVEIGQHGMANSLQIIGAAFALAANRRFGPGTTPTEVAHWVAGLRATYRGQEPFPALEMEGLIRAALGEPELVDTIAPKTALGAELFMLGQILLEENLSATELDELVTDAEELAAEHL</sequence>
<evidence type="ECO:0000313" key="1">
    <source>
        <dbReference type="EMBL" id="PZG01150.1"/>
    </source>
</evidence>
<evidence type="ECO:0000313" key="2">
    <source>
        <dbReference type="Proteomes" id="UP000248627"/>
    </source>
</evidence>
<comment type="caution">
    <text evidence="1">The sequence shown here is derived from an EMBL/GenBank/DDBJ whole genome shotgun (WGS) entry which is preliminary data.</text>
</comment>
<dbReference type="RefSeq" id="WP_111241099.1">
    <property type="nucleotide sequence ID" value="NZ_AP023358.1"/>
</dbReference>
<protein>
    <submittedName>
        <fullName evidence="1">Uncharacterized protein</fullName>
    </submittedName>
</protein>
<proteinExistence type="predicted"/>
<gene>
    <name evidence="1" type="ORF">C1I93_00065</name>
</gene>